<sequence length="102" mass="11972">MNSSFRISSTRRSSGCKSECEQHFQTTNELLAKKPKDKEKLEETVILLKMQINLLNDENVKLRFEIQHLQKQIAIQEKTLQMNKNFKLSKSSKLNKPITKEH</sequence>
<comment type="caution">
    <text evidence="2">The sequence shown here is derived from an EMBL/GenBank/DDBJ whole genome shotgun (WGS) entry which is preliminary data.</text>
</comment>
<dbReference type="AlphaFoldDB" id="A0A8S1WVD1"/>
<gene>
    <name evidence="2" type="ORF">POCTA_138.1.T0950214</name>
</gene>
<name>A0A8S1WVD1_PAROT</name>
<protein>
    <submittedName>
        <fullName evidence="2">Uncharacterized protein</fullName>
    </submittedName>
</protein>
<evidence type="ECO:0000256" key="1">
    <source>
        <dbReference type="SAM" id="Coils"/>
    </source>
</evidence>
<proteinExistence type="predicted"/>
<evidence type="ECO:0000313" key="2">
    <source>
        <dbReference type="EMBL" id="CAD8189746.1"/>
    </source>
</evidence>
<accession>A0A8S1WVD1</accession>
<feature type="coiled-coil region" evidence="1">
    <location>
        <begin position="38"/>
        <end position="72"/>
    </location>
</feature>
<keyword evidence="1" id="KW-0175">Coiled coil</keyword>
<dbReference type="EMBL" id="CAJJDP010000094">
    <property type="protein sequence ID" value="CAD8189746.1"/>
    <property type="molecule type" value="Genomic_DNA"/>
</dbReference>
<evidence type="ECO:0000313" key="3">
    <source>
        <dbReference type="Proteomes" id="UP000683925"/>
    </source>
</evidence>
<reference evidence="2" key="1">
    <citation type="submission" date="2021-01" db="EMBL/GenBank/DDBJ databases">
        <authorList>
            <consortium name="Genoscope - CEA"/>
            <person name="William W."/>
        </authorList>
    </citation>
    <scope>NUCLEOTIDE SEQUENCE</scope>
</reference>
<dbReference type="Proteomes" id="UP000683925">
    <property type="component" value="Unassembled WGS sequence"/>
</dbReference>
<organism evidence="2 3">
    <name type="scientific">Paramecium octaurelia</name>
    <dbReference type="NCBI Taxonomy" id="43137"/>
    <lineage>
        <taxon>Eukaryota</taxon>
        <taxon>Sar</taxon>
        <taxon>Alveolata</taxon>
        <taxon>Ciliophora</taxon>
        <taxon>Intramacronucleata</taxon>
        <taxon>Oligohymenophorea</taxon>
        <taxon>Peniculida</taxon>
        <taxon>Parameciidae</taxon>
        <taxon>Paramecium</taxon>
    </lineage>
</organism>
<keyword evidence="3" id="KW-1185">Reference proteome</keyword>